<feature type="compositionally biased region" description="Low complexity" evidence="1">
    <location>
        <begin position="16"/>
        <end position="29"/>
    </location>
</feature>
<keyword evidence="3" id="KW-1185">Reference proteome</keyword>
<feature type="compositionally biased region" description="Polar residues" evidence="1">
    <location>
        <begin position="119"/>
        <end position="140"/>
    </location>
</feature>
<reference evidence="2 3" key="1">
    <citation type="journal article" date="2017" name="Mol. Ecol.">
        <title>Comparative and population genomic landscape of Phellinus noxius: A hypervariable fungus causing root rot in trees.</title>
        <authorList>
            <person name="Chung C.L."/>
            <person name="Lee T.J."/>
            <person name="Akiba M."/>
            <person name="Lee H.H."/>
            <person name="Kuo T.H."/>
            <person name="Liu D."/>
            <person name="Ke H.M."/>
            <person name="Yokoi T."/>
            <person name="Roa M.B."/>
            <person name="Lu M.J."/>
            <person name="Chang Y.Y."/>
            <person name="Ann P.J."/>
            <person name="Tsai J.N."/>
            <person name="Chen C.Y."/>
            <person name="Tzean S.S."/>
            <person name="Ota Y."/>
            <person name="Hattori T."/>
            <person name="Sahashi N."/>
            <person name="Liou R.F."/>
            <person name="Kikuchi T."/>
            <person name="Tsai I.J."/>
        </authorList>
    </citation>
    <scope>NUCLEOTIDE SEQUENCE [LARGE SCALE GENOMIC DNA]</scope>
    <source>
        <strain evidence="2 3">FFPRI411160</strain>
    </source>
</reference>
<evidence type="ECO:0000313" key="2">
    <source>
        <dbReference type="EMBL" id="PAV22307.1"/>
    </source>
</evidence>
<dbReference type="AlphaFoldDB" id="A0A286URW6"/>
<dbReference type="OrthoDB" id="3262473at2759"/>
<protein>
    <submittedName>
        <fullName evidence="2">Uncharacterized protein</fullName>
    </submittedName>
</protein>
<evidence type="ECO:0000313" key="3">
    <source>
        <dbReference type="Proteomes" id="UP000217199"/>
    </source>
</evidence>
<name>A0A286URW6_9AGAM</name>
<comment type="caution">
    <text evidence="2">The sequence shown here is derived from an EMBL/GenBank/DDBJ whole genome shotgun (WGS) entry which is preliminary data.</text>
</comment>
<sequence length="207" mass="23223">MLKRQRPSTPPPSLAETSSFSEFTEGEPSGLEHSTKRRRIVAPSLDGRQRGMNTVDYDNGEEYLEEEGHIEQIAHDVQIESAPSWVEPVAHYKYSNALLHQLHLEHQRRVLLQTTSSLAPSGNHSDTLRNSHAQYSQSSKVHTHVEPPAYYPNELYAPSPAPIGHGPGHDSDMVLESLRVRAIYEGSNRLLGSLVKQRLREQESSSN</sequence>
<gene>
    <name evidence="2" type="ORF">PNOK_0226400</name>
</gene>
<dbReference type="Proteomes" id="UP000217199">
    <property type="component" value="Unassembled WGS sequence"/>
</dbReference>
<feature type="region of interest" description="Disordered" evidence="1">
    <location>
        <begin position="119"/>
        <end position="142"/>
    </location>
</feature>
<organism evidence="2 3">
    <name type="scientific">Pyrrhoderma noxium</name>
    <dbReference type="NCBI Taxonomy" id="2282107"/>
    <lineage>
        <taxon>Eukaryota</taxon>
        <taxon>Fungi</taxon>
        <taxon>Dikarya</taxon>
        <taxon>Basidiomycota</taxon>
        <taxon>Agaricomycotina</taxon>
        <taxon>Agaricomycetes</taxon>
        <taxon>Hymenochaetales</taxon>
        <taxon>Hymenochaetaceae</taxon>
        <taxon>Pyrrhoderma</taxon>
    </lineage>
</organism>
<dbReference type="InParanoid" id="A0A286URW6"/>
<evidence type="ECO:0000256" key="1">
    <source>
        <dbReference type="SAM" id="MobiDB-lite"/>
    </source>
</evidence>
<feature type="region of interest" description="Disordered" evidence="1">
    <location>
        <begin position="1"/>
        <end position="54"/>
    </location>
</feature>
<proteinExistence type="predicted"/>
<dbReference type="EMBL" id="NBII01000002">
    <property type="protein sequence ID" value="PAV22307.1"/>
    <property type="molecule type" value="Genomic_DNA"/>
</dbReference>
<accession>A0A286URW6</accession>